<sequence>MAAAASTSVPVDDSNRETGYNRSACTECQRRKQKCNREWPCDRCQRRKIADECRYNYSNPMLDTPAHDLTEKLKRTHDDYSNRGTAEADDEDGTGFDALATRLYATLGIDHGVSEKPAPKQDFVAADSSPQMRRVLQLLPQRQSMGKSFLFRLPC</sequence>
<dbReference type="Gene3D" id="4.10.240.10">
    <property type="entry name" value="Zn(2)-C6 fungal-type DNA-binding domain"/>
    <property type="match status" value="1"/>
</dbReference>
<dbReference type="SUPFAM" id="SSF57701">
    <property type="entry name" value="Zn2/Cys6 DNA-binding domain"/>
    <property type="match status" value="1"/>
</dbReference>
<evidence type="ECO:0000313" key="5">
    <source>
        <dbReference type="EMBL" id="EFZ00415.2"/>
    </source>
</evidence>
<dbReference type="CDD" id="cd00067">
    <property type="entry name" value="GAL4"/>
    <property type="match status" value="1"/>
</dbReference>
<keyword evidence="6" id="KW-1185">Reference proteome</keyword>
<dbReference type="GO" id="GO:0000981">
    <property type="term" value="F:DNA-binding transcription factor activity, RNA polymerase II-specific"/>
    <property type="evidence" value="ECO:0007669"/>
    <property type="project" value="InterPro"/>
</dbReference>
<dbReference type="Proteomes" id="UP000002498">
    <property type="component" value="Unassembled WGS sequence"/>
</dbReference>
<dbReference type="PANTHER" id="PTHR31001:SF87">
    <property type="entry name" value="COL-21"/>
    <property type="match status" value="1"/>
</dbReference>
<dbReference type="EMBL" id="ADNJ02000005">
    <property type="protein sequence ID" value="EFZ00415.2"/>
    <property type="molecule type" value="Genomic_DNA"/>
</dbReference>
<dbReference type="RefSeq" id="XP_007820381.2">
    <property type="nucleotide sequence ID" value="XM_007822190.2"/>
</dbReference>
<feature type="region of interest" description="Disordered" evidence="3">
    <location>
        <begin position="1"/>
        <end position="23"/>
    </location>
</feature>
<dbReference type="InterPro" id="IPR050613">
    <property type="entry name" value="Sec_Metabolite_Reg"/>
</dbReference>
<dbReference type="OrthoDB" id="5344325at2759"/>
<dbReference type="KEGG" id="maj:MAA_04192"/>
<reference evidence="5 6" key="1">
    <citation type="journal article" date="2011" name="PLoS Genet.">
        <title>Genome sequencing and comparative transcriptomics of the model entomopathogenic fungi Metarhizium anisopliae and M. acridum.</title>
        <authorList>
            <person name="Gao Q."/>
            <person name="Jin K."/>
            <person name="Ying S.H."/>
            <person name="Zhang Y."/>
            <person name="Xiao G."/>
            <person name="Shang Y."/>
            <person name="Duan Z."/>
            <person name="Hu X."/>
            <person name="Xie X.Q."/>
            <person name="Zhou G."/>
            <person name="Peng G."/>
            <person name="Luo Z."/>
            <person name="Huang W."/>
            <person name="Wang B."/>
            <person name="Fang W."/>
            <person name="Wang S."/>
            <person name="Zhong Y."/>
            <person name="Ma L.J."/>
            <person name="St Leger R.J."/>
            <person name="Zhao G.P."/>
            <person name="Pei Y."/>
            <person name="Feng M.G."/>
            <person name="Xia Y."/>
            <person name="Wang C."/>
        </authorList>
    </citation>
    <scope>NUCLEOTIDE SEQUENCE [LARGE SCALE GENOMIC DNA]</scope>
    <source>
        <strain evidence="6">ARSEF 23 / ATCC MYA-3075</strain>
    </source>
</reference>
<dbReference type="InterPro" id="IPR036864">
    <property type="entry name" value="Zn2-C6_fun-type_DNA-bd_sf"/>
</dbReference>
<feature type="domain" description="Zn(2)-C6 fungal-type" evidence="4">
    <location>
        <begin position="24"/>
        <end position="55"/>
    </location>
</feature>
<evidence type="ECO:0000256" key="2">
    <source>
        <dbReference type="ARBA" id="ARBA00023242"/>
    </source>
</evidence>
<keyword evidence="2" id="KW-0539">Nucleus</keyword>
<name>E9EVZ3_METRA</name>
<comment type="subcellular location">
    <subcellularLocation>
        <location evidence="1">Nucleus</location>
    </subcellularLocation>
</comment>
<dbReference type="GO" id="GO:0005634">
    <property type="term" value="C:nucleus"/>
    <property type="evidence" value="ECO:0007669"/>
    <property type="project" value="UniProtKB-SubCell"/>
</dbReference>
<dbReference type="PROSITE" id="PS50048">
    <property type="entry name" value="ZN2_CY6_FUNGAL_2"/>
    <property type="match status" value="1"/>
</dbReference>
<accession>E9EVZ3</accession>
<comment type="caution">
    <text evidence="5">The sequence shown here is derived from an EMBL/GenBank/DDBJ whole genome shotgun (WGS) entry which is preliminary data.</text>
</comment>
<proteinExistence type="predicted"/>
<dbReference type="GO" id="GO:0008270">
    <property type="term" value="F:zinc ion binding"/>
    <property type="evidence" value="ECO:0007669"/>
    <property type="project" value="InterPro"/>
</dbReference>
<gene>
    <name evidence="5" type="ORF">MAA_04192</name>
</gene>
<organism evidence="5 6">
    <name type="scientific">Metarhizium robertsii (strain ARSEF 23 / ATCC MYA-3075)</name>
    <name type="common">Metarhizium anisopliae (strain ARSEF 23)</name>
    <dbReference type="NCBI Taxonomy" id="655844"/>
    <lineage>
        <taxon>Eukaryota</taxon>
        <taxon>Fungi</taxon>
        <taxon>Dikarya</taxon>
        <taxon>Ascomycota</taxon>
        <taxon>Pezizomycotina</taxon>
        <taxon>Sordariomycetes</taxon>
        <taxon>Hypocreomycetidae</taxon>
        <taxon>Hypocreales</taxon>
        <taxon>Clavicipitaceae</taxon>
        <taxon>Metarhizium</taxon>
    </lineage>
</organism>
<evidence type="ECO:0000256" key="3">
    <source>
        <dbReference type="SAM" id="MobiDB-lite"/>
    </source>
</evidence>
<dbReference type="Pfam" id="PF00172">
    <property type="entry name" value="Zn_clus"/>
    <property type="match status" value="1"/>
</dbReference>
<evidence type="ECO:0000313" key="6">
    <source>
        <dbReference type="Proteomes" id="UP000002498"/>
    </source>
</evidence>
<evidence type="ECO:0000256" key="1">
    <source>
        <dbReference type="ARBA" id="ARBA00004123"/>
    </source>
</evidence>
<dbReference type="PANTHER" id="PTHR31001">
    <property type="entry name" value="UNCHARACTERIZED TRANSCRIPTIONAL REGULATORY PROTEIN"/>
    <property type="match status" value="1"/>
</dbReference>
<evidence type="ECO:0000259" key="4">
    <source>
        <dbReference type="PROSITE" id="PS50048"/>
    </source>
</evidence>
<dbReference type="HOGENOM" id="CLU_1695923_0_0_1"/>
<dbReference type="InterPro" id="IPR001138">
    <property type="entry name" value="Zn2Cys6_DnaBD"/>
</dbReference>
<dbReference type="SMART" id="SM00066">
    <property type="entry name" value="GAL4"/>
    <property type="match status" value="1"/>
</dbReference>
<dbReference type="GeneID" id="19258478"/>
<reference evidence="5 6" key="2">
    <citation type="journal article" date="2014" name="Proc. Natl. Acad. Sci. U.S.A.">
        <title>Trajectory and genomic determinants of fungal-pathogen speciation and host adaptation.</title>
        <authorList>
            <person name="Hu X."/>
            <person name="Xiao G."/>
            <person name="Zheng P."/>
            <person name="Shang Y."/>
            <person name="Su Y."/>
            <person name="Zhang X."/>
            <person name="Liu X."/>
            <person name="Zhan S."/>
            <person name="St Leger R.J."/>
            <person name="Wang C."/>
        </authorList>
    </citation>
    <scope>GENOME REANNOTATION</scope>
    <source>
        <strain evidence="6">ARSEF 23 / ATCC MYA-3075</strain>
    </source>
</reference>
<dbReference type="AlphaFoldDB" id="E9EVZ3"/>
<protein>
    <submittedName>
        <fullName evidence="5">Fungal specific transcription factor</fullName>
    </submittedName>
</protein>